<dbReference type="STRING" id="591205.SAMN05421538_10715"/>
<sequence>MSDRNKVVWSEGLFLRTQHLQQQDRHLDWLLRQAMRATPLQAHGFAALELDPVALDAGQIGLKSAEGVMPDGTIFATGETCLPIAPVTVSAKTETGLVHLAIPAEIAGGAEIDPEHAEPSGMRYRGGFTTIRDAVAGGAEPTEIEVARLAPKLLLPGEETRGYTTLPLARLAGLTAEGAVALEEGFLAPALNIGAVPWYGYFLKEIVTGLDRIADAHGSMVLGGTGASMENLLILELANRARPRIAHLLAQTDCHPSDLLCELAGLAGQMATYGASSRRMTELPVYDHADPQPAFTALADTLRSLMLSLRHVEPKSRALLVSRHSENIWTVRIDNPEMIKSSRIVLRIGGELSESTLRKIFVDQATVGAAGDFDKLWKSKLTGIALKPLNSQPREIPYDGDRLCLELDRASEHYPALAESPGFVLGVAGKLEREPQIDCYVVNR</sequence>
<keyword evidence="2" id="KW-1185">Reference proteome</keyword>
<dbReference type="EMBL" id="FNAH01000007">
    <property type="protein sequence ID" value="SDE47563.1"/>
    <property type="molecule type" value="Genomic_DNA"/>
</dbReference>
<dbReference type="Proteomes" id="UP000199344">
    <property type="component" value="Unassembled WGS sequence"/>
</dbReference>
<dbReference type="PANTHER" id="PTHR35566:SF1">
    <property type="entry name" value="TYPE VI SECRETION SYSTEM BASEPLATE COMPONENT TSSK1"/>
    <property type="match status" value="1"/>
</dbReference>
<dbReference type="OrthoDB" id="9775333at2"/>
<dbReference type="Pfam" id="PF05936">
    <property type="entry name" value="T6SS_VasE"/>
    <property type="match status" value="1"/>
</dbReference>
<evidence type="ECO:0000313" key="1">
    <source>
        <dbReference type="EMBL" id="SDE47563.1"/>
    </source>
</evidence>
<protein>
    <submittedName>
        <fullName evidence="1">Type VI secretion system protein ImpJ</fullName>
    </submittedName>
</protein>
<dbReference type="NCBIfam" id="TIGR03353">
    <property type="entry name" value="VI_chp_4"/>
    <property type="match status" value="1"/>
</dbReference>
<proteinExistence type="predicted"/>
<dbReference type="PANTHER" id="PTHR35566">
    <property type="entry name" value="BLR3599 PROTEIN"/>
    <property type="match status" value="1"/>
</dbReference>
<organism evidence="1 2">
    <name type="scientific">Paracoccus isoporae</name>
    <dbReference type="NCBI Taxonomy" id="591205"/>
    <lineage>
        <taxon>Bacteria</taxon>
        <taxon>Pseudomonadati</taxon>
        <taxon>Pseudomonadota</taxon>
        <taxon>Alphaproteobacteria</taxon>
        <taxon>Rhodobacterales</taxon>
        <taxon>Paracoccaceae</taxon>
        <taxon>Paracoccus</taxon>
    </lineage>
</organism>
<accession>A0A1G7D7P8</accession>
<dbReference type="RefSeq" id="WP_090524015.1">
    <property type="nucleotide sequence ID" value="NZ_FNAH01000007.1"/>
</dbReference>
<evidence type="ECO:0000313" key="2">
    <source>
        <dbReference type="Proteomes" id="UP000199344"/>
    </source>
</evidence>
<dbReference type="AlphaFoldDB" id="A0A1G7D7P8"/>
<reference evidence="1 2" key="1">
    <citation type="submission" date="2016-10" db="EMBL/GenBank/DDBJ databases">
        <authorList>
            <person name="de Groot N.N."/>
        </authorList>
    </citation>
    <scope>NUCLEOTIDE SEQUENCE [LARGE SCALE GENOMIC DNA]</scope>
    <source>
        <strain evidence="1 2">DSM 22220</strain>
    </source>
</reference>
<dbReference type="InterPro" id="IPR010263">
    <property type="entry name" value="T6SS_TssK"/>
</dbReference>
<gene>
    <name evidence="1" type="ORF">SAMN05421538_10715</name>
</gene>
<name>A0A1G7D7P8_9RHOB</name>